<dbReference type="EMBL" id="MAYG01000032">
    <property type="protein sequence ID" value="OCA68295.1"/>
    <property type="molecule type" value="Genomic_DNA"/>
</dbReference>
<dbReference type="AlphaFoldDB" id="A0A1B8Z9P4"/>
<accession>A0A1B8Z9P4</accession>
<dbReference type="Proteomes" id="UP000093432">
    <property type="component" value="Unassembled WGS sequence"/>
</dbReference>
<feature type="domain" description="Lantibiotic dehydratase N-terminal" evidence="1">
    <location>
        <begin position="44"/>
        <end position="688"/>
    </location>
</feature>
<proteinExistence type="predicted"/>
<comment type="caution">
    <text evidence="2">The sequence shown here is derived from an EMBL/GenBank/DDBJ whole genome shotgun (WGS) entry which is preliminary data.</text>
</comment>
<evidence type="ECO:0000313" key="3">
    <source>
        <dbReference type="Proteomes" id="UP000093432"/>
    </source>
</evidence>
<dbReference type="RefSeq" id="WP_065401040.1">
    <property type="nucleotide sequence ID" value="NZ_MAYG01000032.1"/>
</dbReference>
<dbReference type="InterPro" id="IPR006827">
    <property type="entry name" value="Lant_deHydtase_N"/>
</dbReference>
<dbReference type="STRING" id="651561.BBI00_22140"/>
<name>A0A1B8Z9P4_9FLAO</name>
<sequence length="726" mass="84370">MSRFPYQFFDQYIFRSPLFTLQDFLEKADHDRISENELKTIFSDPVYMEAVYLASPYLHDEIEAWKSGKKLSSGKQEKLIQTLLKYHNRISTRCTPFGLFAGVGLGHFTDQEKNNSDRSCIRDTKLDMQFLVGLSQDLVHIPYIKNRILFFPNNSIYRVGRRIRYVEYEYSEGKRQYIISSALRSKELDDVLETAITGKTIDQIIQILVTDEITYEEAAEFIDELIESQILVSELEPNVSGEDFFNSMIRVLKRIGAEGEAGTMISIRQKLEELDQNIGNSVELYKEIEVLIKTFNTDYLQKHLFQTDMYFQNEHTLPKYWKKELKKGIAFLNKITPFNTQSVFERFKKAFSEKFESEEVSLSYAMDTEIGIGYRQNNPGKGLHPYLEDLDISQPATQQNIDIHLNPVQLILNKKVQESLLKGENIIQLSDGDFKDFNEDWENLPETFSVMAELVASGNQEKLYLYGGGSSAANLSARFCSEKSEVKNFTKSVTDKEKELDPNVLLAEIVHLPEARIGNVIRRPLLRDYEIPYLAFSSLPVENQITVDDLYISLRGNKIVLRSKKLDREVKPYLTNAHNYSLDSLPVYHFLSDLSSQGKRPGVGFHWGDLKKMYSFLPRVEYKNIILSKAQWEIRKEDTEVLLQHMDNNNRFLSAMKDWCEIKKIPQWVQWAYGDNTLVLNLGNYDLAKLLVDTVQVKESIVIEEFLYNQDEDFMHQFVFSLYKDQ</sequence>
<gene>
    <name evidence="2" type="ORF">BBI00_22140</name>
</gene>
<evidence type="ECO:0000259" key="1">
    <source>
        <dbReference type="Pfam" id="PF04738"/>
    </source>
</evidence>
<evidence type="ECO:0000313" key="2">
    <source>
        <dbReference type="EMBL" id="OCA68295.1"/>
    </source>
</evidence>
<dbReference type="OrthoDB" id="1273722at2"/>
<organism evidence="2 3">
    <name type="scientific">Chryseobacterium arthrosphaerae</name>
    <dbReference type="NCBI Taxonomy" id="651561"/>
    <lineage>
        <taxon>Bacteria</taxon>
        <taxon>Pseudomonadati</taxon>
        <taxon>Bacteroidota</taxon>
        <taxon>Flavobacteriia</taxon>
        <taxon>Flavobacteriales</taxon>
        <taxon>Weeksellaceae</taxon>
        <taxon>Chryseobacterium group</taxon>
        <taxon>Chryseobacterium</taxon>
    </lineage>
</organism>
<reference evidence="3" key="1">
    <citation type="submission" date="2016-07" db="EMBL/GenBank/DDBJ databases">
        <authorList>
            <person name="Florea S."/>
            <person name="Webb J.S."/>
            <person name="Jaromczyk J."/>
            <person name="Schardl C.L."/>
        </authorList>
    </citation>
    <scope>NUCLEOTIDE SEQUENCE [LARGE SCALE GENOMIC DNA]</scope>
    <source>
        <strain evidence="3">CC-VM-7</strain>
    </source>
</reference>
<dbReference type="Pfam" id="PF04738">
    <property type="entry name" value="Lant_dehydr_N"/>
    <property type="match status" value="1"/>
</dbReference>
<protein>
    <recommendedName>
        <fullName evidence="1">Lantibiotic dehydratase N-terminal domain-containing protein</fullName>
    </recommendedName>
</protein>